<comment type="similarity">
    <text evidence="2 5">Belongs to the HSF family.</text>
</comment>
<keyword evidence="3" id="KW-0238">DNA-binding</keyword>
<feature type="region of interest" description="Disordered" evidence="6">
    <location>
        <begin position="727"/>
        <end position="789"/>
    </location>
</feature>
<dbReference type="PANTHER" id="PTHR10015:SF427">
    <property type="entry name" value="HEAT SHOCK FACTOR PROTEIN"/>
    <property type="match status" value="1"/>
</dbReference>
<feature type="compositionally biased region" description="Polar residues" evidence="6">
    <location>
        <begin position="593"/>
        <end position="611"/>
    </location>
</feature>
<dbReference type="GO" id="GO:0043565">
    <property type="term" value="F:sequence-specific DNA binding"/>
    <property type="evidence" value="ECO:0007669"/>
    <property type="project" value="InterPro"/>
</dbReference>
<dbReference type="SMART" id="SM00415">
    <property type="entry name" value="HSF"/>
    <property type="match status" value="1"/>
</dbReference>
<feature type="region of interest" description="Disordered" evidence="6">
    <location>
        <begin position="1"/>
        <end position="29"/>
    </location>
</feature>
<feature type="compositionally biased region" description="Polar residues" evidence="6">
    <location>
        <begin position="486"/>
        <end position="513"/>
    </location>
</feature>
<evidence type="ECO:0000256" key="3">
    <source>
        <dbReference type="ARBA" id="ARBA00023125"/>
    </source>
</evidence>
<protein>
    <recommendedName>
        <fullName evidence="7">HSF-type DNA-binding domain-containing protein</fullName>
    </recommendedName>
</protein>
<dbReference type="Pfam" id="PF00447">
    <property type="entry name" value="HSF_DNA-bind"/>
    <property type="match status" value="1"/>
</dbReference>
<feature type="compositionally biased region" description="Low complexity" evidence="6">
    <location>
        <begin position="761"/>
        <end position="772"/>
    </location>
</feature>
<feature type="compositionally biased region" description="Polar residues" evidence="6">
    <location>
        <begin position="15"/>
        <end position="29"/>
    </location>
</feature>
<sequence>MSSSRKRRAPGASPAVQQQPGALQNNLFAPDTSNITADQYMNNWNGASNSADISSAFTDPTLYEGMNFGGQGTGQQGSRIVPLDGLNDGSAGIASCNQDTYSGQLVRRNPNQQLAARGRTPWDAFNSSTNPNQQPGWENAEEDDDELEQKALLARKDAQAKRKQIPPFVQKLSSFLDEKNNTNLIRWSDDGNSFIVLDEDEFARTLIPELFKHNNYASFVRQLNMYGFHKKVGLSDNSMKASETKAKAPSEYYNKYFKRGRPELLWLIQKPKNPPSGPKRKRDEDGRQGDSDEDRKYAPDGGGGGGFQAEDGVALAGNQEMAMIPRTEYNSLRNEVRALQQQQKVISNVLNQIRRQNDQLYQQATAFQTLHDRHENSINAILTFLATFYNRSLEANSTGNIADMFAASLSQQQPHGNVVDVGDYQEKPLTKSPQLHRPARRPLALLPAPAVKESASPADRAATLSPSVRSTASPAAKPAAGRQQPVFKSQTQARPVAQGQTAFPNQGHSQANPTIHKVDNTEASPMMGQIPEHEEIMSAIQNANANANSSQSANPASQFDFPAALTHYQTSEGNVPLTQQQRNHVLSLMANNTSAASPNSPMAQNNNNALASPQPPAMPSLDQFTATQAQLDLLQKMSEDQNSRVHNLQERLQPLSPSGSIPGLTDNSYFGASNLGEPGAYDLDLDSFVQGDDFFPPNSGTHNGANLTGDVTLPDLNYELPDADDMTNGFDAGTGTGNEYGSSGLGYDGQGNEGAGGRVESVSSAATSPAATVEDEAEVSTRSPKRRRK</sequence>
<dbReference type="OrthoDB" id="60033at2759"/>
<evidence type="ECO:0000259" key="7">
    <source>
        <dbReference type="SMART" id="SM00415"/>
    </source>
</evidence>
<dbReference type="PANTHER" id="PTHR10015">
    <property type="entry name" value="HEAT SHOCK TRANSCRIPTION FACTOR"/>
    <property type="match status" value="1"/>
</dbReference>
<dbReference type="Proteomes" id="UP000193144">
    <property type="component" value="Unassembled WGS sequence"/>
</dbReference>
<evidence type="ECO:0000313" key="8">
    <source>
        <dbReference type="EMBL" id="ORY09914.1"/>
    </source>
</evidence>
<feature type="region of interest" description="Disordered" evidence="6">
    <location>
        <begin position="267"/>
        <end position="310"/>
    </location>
</feature>
<keyword evidence="9" id="KW-1185">Reference proteome</keyword>
<dbReference type="SUPFAM" id="SSF46785">
    <property type="entry name" value="Winged helix' DNA-binding domain"/>
    <property type="match status" value="1"/>
</dbReference>
<organism evidence="8 9">
    <name type="scientific">Clohesyomyces aquaticus</name>
    <dbReference type="NCBI Taxonomy" id="1231657"/>
    <lineage>
        <taxon>Eukaryota</taxon>
        <taxon>Fungi</taxon>
        <taxon>Dikarya</taxon>
        <taxon>Ascomycota</taxon>
        <taxon>Pezizomycotina</taxon>
        <taxon>Dothideomycetes</taxon>
        <taxon>Pleosporomycetidae</taxon>
        <taxon>Pleosporales</taxon>
        <taxon>Lindgomycetaceae</taxon>
        <taxon>Clohesyomyces</taxon>
    </lineage>
</organism>
<feature type="compositionally biased region" description="Gly residues" evidence="6">
    <location>
        <begin position="732"/>
        <end position="757"/>
    </location>
</feature>
<name>A0A1Y1ZI78_9PLEO</name>
<feature type="region of interest" description="Disordered" evidence="6">
    <location>
        <begin position="119"/>
        <end position="147"/>
    </location>
</feature>
<dbReference type="GO" id="GO:0003700">
    <property type="term" value="F:DNA-binding transcription factor activity"/>
    <property type="evidence" value="ECO:0007669"/>
    <property type="project" value="InterPro"/>
</dbReference>
<evidence type="ECO:0000256" key="2">
    <source>
        <dbReference type="ARBA" id="ARBA00006403"/>
    </source>
</evidence>
<dbReference type="FunFam" id="1.10.10.10:FF:000173">
    <property type="entry name" value="Heat shock transcription factor Hsf1"/>
    <property type="match status" value="1"/>
</dbReference>
<evidence type="ECO:0000313" key="9">
    <source>
        <dbReference type="Proteomes" id="UP000193144"/>
    </source>
</evidence>
<feature type="compositionally biased region" description="Polar residues" evidence="6">
    <location>
        <begin position="125"/>
        <end position="136"/>
    </location>
</feature>
<dbReference type="InterPro" id="IPR000232">
    <property type="entry name" value="HSF_DNA-bd"/>
</dbReference>
<evidence type="ECO:0000256" key="5">
    <source>
        <dbReference type="RuleBase" id="RU004020"/>
    </source>
</evidence>
<feature type="compositionally biased region" description="Basic and acidic residues" evidence="6">
    <location>
        <begin position="281"/>
        <end position="298"/>
    </location>
</feature>
<dbReference type="Gene3D" id="1.10.10.10">
    <property type="entry name" value="Winged helix-like DNA-binding domain superfamily/Winged helix DNA-binding domain"/>
    <property type="match status" value="1"/>
</dbReference>
<comment type="subcellular location">
    <subcellularLocation>
        <location evidence="1">Nucleus</location>
    </subcellularLocation>
</comment>
<dbReference type="AlphaFoldDB" id="A0A1Y1ZI78"/>
<evidence type="ECO:0000256" key="4">
    <source>
        <dbReference type="ARBA" id="ARBA00023242"/>
    </source>
</evidence>
<comment type="caution">
    <text evidence="8">The sequence shown here is derived from an EMBL/GenBank/DDBJ whole genome shotgun (WGS) entry which is preliminary data.</text>
</comment>
<dbReference type="EMBL" id="MCFA01000080">
    <property type="protein sequence ID" value="ORY09914.1"/>
    <property type="molecule type" value="Genomic_DNA"/>
</dbReference>
<gene>
    <name evidence="8" type="ORF">BCR34DRAFT_625519</name>
</gene>
<reference evidence="8 9" key="1">
    <citation type="submission" date="2016-07" db="EMBL/GenBank/DDBJ databases">
        <title>Pervasive Adenine N6-methylation of Active Genes in Fungi.</title>
        <authorList>
            <consortium name="DOE Joint Genome Institute"/>
            <person name="Mondo S.J."/>
            <person name="Dannebaum R.O."/>
            <person name="Kuo R.C."/>
            <person name="Labutti K."/>
            <person name="Haridas S."/>
            <person name="Kuo A."/>
            <person name="Salamov A."/>
            <person name="Ahrendt S.R."/>
            <person name="Lipzen A."/>
            <person name="Sullivan W."/>
            <person name="Andreopoulos W.B."/>
            <person name="Clum A."/>
            <person name="Lindquist E."/>
            <person name="Daum C."/>
            <person name="Ramamoorthy G.K."/>
            <person name="Gryganskyi A."/>
            <person name="Culley D."/>
            <person name="Magnuson J.K."/>
            <person name="James T.Y."/>
            <person name="O'Malley M.A."/>
            <person name="Stajich J.E."/>
            <person name="Spatafora J.W."/>
            <person name="Visel A."/>
            <person name="Grigoriev I.V."/>
        </authorList>
    </citation>
    <scope>NUCLEOTIDE SEQUENCE [LARGE SCALE GENOMIC DNA]</scope>
    <source>
        <strain evidence="8 9">CBS 115471</strain>
    </source>
</reference>
<evidence type="ECO:0000256" key="1">
    <source>
        <dbReference type="ARBA" id="ARBA00004123"/>
    </source>
</evidence>
<dbReference type="InterPro" id="IPR036390">
    <property type="entry name" value="WH_DNA-bd_sf"/>
</dbReference>
<proteinExistence type="inferred from homology"/>
<dbReference type="PRINTS" id="PR00056">
    <property type="entry name" value="HSFDOMAIN"/>
</dbReference>
<feature type="region of interest" description="Disordered" evidence="6">
    <location>
        <begin position="593"/>
        <end position="612"/>
    </location>
</feature>
<dbReference type="InterPro" id="IPR036388">
    <property type="entry name" value="WH-like_DNA-bd_sf"/>
</dbReference>
<feature type="domain" description="HSF-type DNA-binding" evidence="7">
    <location>
        <begin position="164"/>
        <end position="271"/>
    </location>
</feature>
<dbReference type="GO" id="GO:0005634">
    <property type="term" value="C:nucleus"/>
    <property type="evidence" value="ECO:0007669"/>
    <property type="project" value="UniProtKB-SubCell"/>
</dbReference>
<evidence type="ECO:0000256" key="6">
    <source>
        <dbReference type="SAM" id="MobiDB-lite"/>
    </source>
</evidence>
<accession>A0A1Y1ZI78</accession>
<keyword evidence="4" id="KW-0539">Nucleus</keyword>
<dbReference type="STRING" id="1231657.A0A1Y1ZI78"/>
<feature type="region of interest" description="Disordered" evidence="6">
    <location>
        <begin position="449"/>
        <end position="514"/>
    </location>
</feature>
<feature type="compositionally biased region" description="Polar residues" evidence="6">
    <location>
        <begin position="464"/>
        <end position="473"/>
    </location>
</feature>